<organism evidence="2 3">
    <name type="scientific">Nitrosospira multiformis</name>
    <dbReference type="NCBI Taxonomy" id="1231"/>
    <lineage>
        <taxon>Bacteria</taxon>
        <taxon>Pseudomonadati</taxon>
        <taxon>Pseudomonadota</taxon>
        <taxon>Betaproteobacteria</taxon>
        <taxon>Nitrosomonadales</taxon>
        <taxon>Nitrosomonadaceae</taxon>
        <taxon>Nitrosospira</taxon>
    </lineage>
</organism>
<dbReference type="Pfam" id="PF13676">
    <property type="entry name" value="TIR_2"/>
    <property type="match status" value="1"/>
</dbReference>
<evidence type="ECO:0000313" key="3">
    <source>
        <dbReference type="Proteomes" id="UP000183898"/>
    </source>
</evidence>
<accession>A0A1H8G5N6</accession>
<protein>
    <submittedName>
        <fullName evidence="2">TIR domain-containing protein</fullName>
    </submittedName>
</protein>
<dbReference type="EMBL" id="FOCT01000004">
    <property type="protein sequence ID" value="SEN39074.1"/>
    <property type="molecule type" value="Genomic_DNA"/>
</dbReference>
<sequence>MARIFLSHSSQNNREALAMKVWLESQGWKDEVFLDFDPETGIKIGERWKERLSKAHSRSEAFLFLTSPAYSASQRDRIRLAGHADR</sequence>
<dbReference type="AlphaFoldDB" id="A0A1H8G5N6"/>
<dbReference type="RefSeq" id="WP_074745322.1">
    <property type="nucleotide sequence ID" value="NZ_FOCT01000004.1"/>
</dbReference>
<proteinExistence type="predicted"/>
<dbReference type="Gene3D" id="3.40.50.10140">
    <property type="entry name" value="Toll/interleukin-1 receptor homology (TIR) domain"/>
    <property type="match status" value="1"/>
</dbReference>
<evidence type="ECO:0000313" key="2">
    <source>
        <dbReference type="EMBL" id="SEN39074.1"/>
    </source>
</evidence>
<evidence type="ECO:0000259" key="1">
    <source>
        <dbReference type="Pfam" id="PF13676"/>
    </source>
</evidence>
<dbReference type="InterPro" id="IPR000157">
    <property type="entry name" value="TIR_dom"/>
</dbReference>
<name>A0A1H8G5N6_9PROT</name>
<reference evidence="2 3" key="1">
    <citation type="submission" date="2016-10" db="EMBL/GenBank/DDBJ databases">
        <authorList>
            <person name="de Groot N.N."/>
        </authorList>
    </citation>
    <scope>NUCLEOTIDE SEQUENCE [LARGE SCALE GENOMIC DNA]</scope>
    <source>
        <strain evidence="2 3">Nl18</strain>
    </source>
</reference>
<feature type="domain" description="TIR" evidence="1">
    <location>
        <begin position="4"/>
        <end position="79"/>
    </location>
</feature>
<gene>
    <name evidence="2" type="ORF">SAMN05216404_10498</name>
</gene>
<dbReference type="Proteomes" id="UP000183898">
    <property type="component" value="Unassembled WGS sequence"/>
</dbReference>
<dbReference type="SUPFAM" id="SSF52200">
    <property type="entry name" value="Toll/Interleukin receptor TIR domain"/>
    <property type="match status" value="1"/>
</dbReference>
<dbReference type="GO" id="GO:0007165">
    <property type="term" value="P:signal transduction"/>
    <property type="evidence" value="ECO:0007669"/>
    <property type="project" value="InterPro"/>
</dbReference>
<dbReference type="InterPro" id="IPR035897">
    <property type="entry name" value="Toll_tir_struct_dom_sf"/>
</dbReference>